<protein>
    <submittedName>
        <fullName evidence="1">Uncharacterized protein</fullName>
    </submittedName>
</protein>
<gene>
    <name evidence="1" type="ORF">PMF13cell1_00775</name>
</gene>
<sequence length="78" mass="9259">MEYPKEIMSMKELMKMGFPECTLRKAHTEALITKQTWSFKQNVSAWNSPILFYTPGFEKWRVRQVNAERAAMSRRCVI</sequence>
<dbReference type="AlphaFoldDB" id="A0A4P6LVQ7"/>
<evidence type="ECO:0000313" key="2">
    <source>
        <dbReference type="Proteomes" id="UP000289794"/>
    </source>
</evidence>
<organism evidence="1 2">
    <name type="scientific">Blautia producta</name>
    <dbReference type="NCBI Taxonomy" id="33035"/>
    <lineage>
        <taxon>Bacteria</taxon>
        <taxon>Bacillati</taxon>
        <taxon>Bacillota</taxon>
        <taxon>Clostridia</taxon>
        <taxon>Lachnospirales</taxon>
        <taxon>Lachnospiraceae</taxon>
        <taxon>Blautia</taxon>
    </lineage>
</organism>
<proteinExistence type="predicted"/>
<accession>A0A4P6LVQ7</accession>
<dbReference type="Proteomes" id="UP000289794">
    <property type="component" value="Chromosome"/>
</dbReference>
<name>A0A4P6LVQ7_9FIRM</name>
<evidence type="ECO:0000313" key="1">
    <source>
        <dbReference type="EMBL" id="QBE95260.1"/>
    </source>
</evidence>
<dbReference type="KEGG" id="bpro:PMF13cell1_00775"/>
<reference evidence="1 2" key="1">
    <citation type="submission" date="2019-01" db="EMBL/GenBank/DDBJ databases">
        <title>PMF-metabolizing Aryl O-demethylase.</title>
        <authorList>
            <person name="Kim M."/>
        </authorList>
    </citation>
    <scope>NUCLEOTIDE SEQUENCE [LARGE SCALE GENOMIC DNA]</scope>
    <source>
        <strain evidence="1 2">PMF1</strain>
    </source>
</reference>
<dbReference type="RefSeq" id="WP_130179870.1">
    <property type="nucleotide sequence ID" value="NZ_CP035945.1"/>
</dbReference>
<dbReference type="EMBL" id="CP035945">
    <property type="protein sequence ID" value="QBE95260.1"/>
    <property type="molecule type" value="Genomic_DNA"/>
</dbReference>